<accession>A0A1F7Z0N4</accession>
<name>A0A1F7Z0N4_9BACT</name>
<sequence length="69" mass="7921">MVPEWIQVFGSLSPILLLVSTGVIIFGIYRLKGFMASRDAEHEEEERKRLEFLKKLQGKIKLLDSNSSQ</sequence>
<protein>
    <submittedName>
        <fullName evidence="2">Uncharacterized protein</fullName>
    </submittedName>
</protein>
<keyword evidence="1" id="KW-0812">Transmembrane</keyword>
<feature type="transmembrane region" description="Helical" evidence="1">
    <location>
        <begin position="6"/>
        <end position="29"/>
    </location>
</feature>
<keyword evidence="1" id="KW-1133">Transmembrane helix</keyword>
<comment type="caution">
    <text evidence="2">The sequence shown here is derived from an EMBL/GenBank/DDBJ whole genome shotgun (WGS) entry which is preliminary data.</text>
</comment>
<reference evidence="2 3" key="1">
    <citation type="journal article" date="2016" name="Nat. Commun.">
        <title>Thousands of microbial genomes shed light on interconnected biogeochemical processes in an aquifer system.</title>
        <authorList>
            <person name="Anantharaman K."/>
            <person name="Brown C.T."/>
            <person name="Hug L.A."/>
            <person name="Sharon I."/>
            <person name="Castelle C.J."/>
            <person name="Probst A.J."/>
            <person name="Thomas B.C."/>
            <person name="Singh A."/>
            <person name="Wilkins M.J."/>
            <person name="Karaoz U."/>
            <person name="Brodie E.L."/>
            <person name="Williams K.H."/>
            <person name="Hubbard S.S."/>
            <person name="Banfield J.F."/>
        </authorList>
    </citation>
    <scope>NUCLEOTIDE SEQUENCE [LARGE SCALE GENOMIC DNA]</scope>
</reference>
<dbReference type="EMBL" id="MGGP01000009">
    <property type="protein sequence ID" value="OGM33040.1"/>
    <property type="molecule type" value="Genomic_DNA"/>
</dbReference>
<evidence type="ECO:0000256" key="1">
    <source>
        <dbReference type="SAM" id="Phobius"/>
    </source>
</evidence>
<evidence type="ECO:0000313" key="3">
    <source>
        <dbReference type="Proteomes" id="UP000178870"/>
    </source>
</evidence>
<gene>
    <name evidence="2" type="ORF">A2803_02900</name>
</gene>
<evidence type="ECO:0000313" key="2">
    <source>
        <dbReference type="EMBL" id="OGM33040.1"/>
    </source>
</evidence>
<organism evidence="2 3">
    <name type="scientific">Candidatus Woesebacteria bacterium RIFCSPHIGHO2_01_FULL_44_21</name>
    <dbReference type="NCBI Taxonomy" id="1802503"/>
    <lineage>
        <taxon>Bacteria</taxon>
        <taxon>Candidatus Woeseibacteriota</taxon>
    </lineage>
</organism>
<proteinExistence type="predicted"/>
<dbReference type="Proteomes" id="UP000178870">
    <property type="component" value="Unassembled WGS sequence"/>
</dbReference>
<dbReference type="AlphaFoldDB" id="A0A1F7Z0N4"/>
<keyword evidence="1" id="KW-0472">Membrane</keyword>